<dbReference type="AlphaFoldDB" id="A0A1F8C1H0"/>
<proteinExistence type="predicted"/>
<organism evidence="1 2">
    <name type="scientific">Candidatus Woesebacteria bacterium RIFCSPLOWO2_01_FULL_44_14</name>
    <dbReference type="NCBI Taxonomy" id="1802525"/>
    <lineage>
        <taxon>Bacteria</taxon>
        <taxon>Candidatus Woeseibacteriota</taxon>
    </lineage>
</organism>
<dbReference type="STRING" id="1802525.A2975_03980"/>
<gene>
    <name evidence="1" type="ORF">A2975_03980</name>
</gene>
<evidence type="ECO:0000313" key="2">
    <source>
        <dbReference type="Proteomes" id="UP000178429"/>
    </source>
</evidence>
<protein>
    <submittedName>
        <fullName evidence="1">Uncharacterized protein</fullName>
    </submittedName>
</protein>
<comment type="caution">
    <text evidence="1">The sequence shown here is derived from an EMBL/GenBank/DDBJ whole genome shotgun (WGS) entry which is preliminary data.</text>
</comment>
<dbReference type="EMBL" id="MGHL01000006">
    <property type="protein sequence ID" value="OGM70204.1"/>
    <property type="molecule type" value="Genomic_DNA"/>
</dbReference>
<dbReference type="Proteomes" id="UP000178429">
    <property type="component" value="Unassembled WGS sequence"/>
</dbReference>
<evidence type="ECO:0000313" key="1">
    <source>
        <dbReference type="EMBL" id="OGM70204.1"/>
    </source>
</evidence>
<accession>A0A1F8C1H0</accession>
<reference evidence="1 2" key="1">
    <citation type="journal article" date="2016" name="Nat. Commun.">
        <title>Thousands of microbial genomes shed light on interconnected biogeochemical processes in an aquifer system.</title>
        <authorList>
            <person name="Anantharaman K."/>
            <person name="Brown C.T."/>
            <person name="Hug L.A."/>
            <person name="Sharon I."/>
            <person name="Castelle C.J."/>
            <person name="Probst A.J."/>
            <person name="Thomas B.C."/>
            <person name="Singh A."/>
            <person name="Wilkins M.J."/>
            <person name="Karaoz U."/>
            <person name="Brodie E.L."/>
            <person name="Williams K.H."/>
            <person name="Hubbard S.S."/>
            <person name="Banfield J.F."/>
        </authorList>
    </citation>
    <scope>NUCLEOTIDE SEQUENCE [LARGE SCALE GENOMIC DNA]</scope>
</reference>
<name>A0A1F8C1H0_9BACT</name>
<sequence length="125" mass="13720">MKKLRSGQALVFLLVFVMISIVYTSAAIVIIAVNSSLVTKAQEGERAKNLAESAMEDTLLNLLRVPNYSAMSISFEDGDVTIDIVGDTQKTITATATAGKFVRRVEVTTQLVDNIFTVNSWKEIY</sequence>